<dbReference type="GO" id="GO:0003677">
    <property type="term" value="F:DNA binding"/>
    <property type="evidence" value="ECO:0007669"/>
    <property type="project" value="UniProtKB-KW"/>
</dbReference>
<accession>A0A380TYB9</accession>
<proteinExistence type="predicted"/>
<feature type="domain" description="HTH cro/C1-type" evidence="3">
    <location>
        <begin position="7"/>
        <end position="61"/>
    </location>
</feature>
<dbReference type="SMART" id="SM00530">
    <property type="entry name" value="HTH_XRE"/>
    <property type="match status" value="1"/>
</dbReference>
<evidence type="ECO:0000313" key="4">
    <source>
        <dbReference type="EMBL" id="SUT93643.1"/>
    </source>
</evidence>
<keyword evidence="2" id="KW-0175">Coiled coil</keyword>
<keyword evidence="1" id="KW-0238">DNA-binding</keyword>
<dbReference type="EMBL" id="UFRN01000002">
    <property type="protein sequence ID" value="SUT93643.1"/>
    <property type="molecule type" value="Genomic_DNA"/>
</dbReference>
<organism evidence="4 5">
    <name type="scientific">Actinobacillus lignieresii</name>
    <dbReference type="NCBI Taxonomy" id="720"/>
    <lineage>
        <taxon>Bacteria</taxon>
        <taxon>Pseudomonadati</taxon>
        <taxon>Pseudomonadota</taxon>
        <taxon>Gammaproteobacteria</taxon>
        <taxon>Pasteurellales</taxon>
        <taxon>Pasteurellaceae</taxon>
        <taxon>Actinobacillus</taxon>
    </lineage>
</organism>
<evidence type="ECO:0000256" key="2">
    <source>
        <dbReference type="SAM" id="Coils"/>
    </source>
</evidence>
<name>A0A380TYB9_ACTLI</name>
<evidence type="ECO:0000256" key="1">
    <source>
        <dbReference type="ARBA" id="ARBA00023125"/>
    </source>
</evidence>
<dbReference type="PANTHER" id="PTHR46558">
    <property type="entry name" value="TRACRIPTIONAL REGULATORY PROTEIN-RELATED-RELATED"/>
    <property type="match status" value="1"/>
</dbReference>
<dbReference type="Proteomes" id="UP000254253">
    <property type="component" value="Unassembled WGS sequence"/>
</dbReference>
<dbReference type="PANTHER" id="PTHR46558:SF15">
    <property type="entry name" value="HELIX-TURN-HELIX DOMAIN PROTEIN"/>
    <property type="match status" value="1"/>
</dbReference>
<dbReference type="PROSITE" id="PS50943">
    <property type="entry name" value="HTH_CROC1"/>
    <property type="match status" value="1"/>
</dbReference>
<evidence type="ECO:0000313" key="5">
    <source>
        <dbReference type="Proteomes" id="UP000254253"/>
    </source>
</evidence>
<gene>
    <name evidence="4" type="ORF">NCTC4191_01300</name>
</gene>
<dbReference type="AlphaFoldDB" id="A0A380TYB9"/>
<reference evidence="4 5" key="1">
    <citation type="submission" date="2018-06" db="EMBL/GenBank/DDBJ databases">
        <authorList>
            <consortium name="Pathogen Informatics"/>
            <person name="Doyle S."/>
        </authorList>
    </citation>
    <scope>NUCLEOTIDE SEQUENCE [LARGE SCALE GENOMIC DNA]</scope>
    <source>
        <strain evidence="4 5">NCTC4191</strain>
    </source>
</reference>
<dbReference type="Pfam" id="PF01381">
    <property type="entry name" value="HTH_3"/>
    <property type="match status" value="1"/>
</dbReference>
<dbReference type="InterPro" id="IPR010982">
    <property type="entry name" value="Lambda_DNA-bd_dom_sf"/>
</dbReference>
<dbReference type="Gene3D" id="1.10.260.40">
    <property type="entry name" value="lambda repressor-like DNA-binding domains"/>
    <property type="match status" value="1"/>
</dbReference>
<evidence type="ECO:0000259" key="3">
    <source>
        <dbReference type="PROSITE" id="PS50943"/>
    </source>
</evidence>
<protein>
    <submittedName>
        <fullName evidence="4">Anaerobic benzoate catabolism transcriptional regulator</fullName>
    </submittedName>
</protein>
<dbReference type="SUPFAM" id="SSF47413">
    <property type="entry name" value="lambda repressor-like DNA-binding domains"/>
    <property type="match status" value="1"/>
</dbReference>
<dbReference type="CDD" id="cd00093">
    <property type="entry name" value="HTH_XRE"/>
    <property type="match status" value="1"/>
</dbReference>
<dbReference type="InterPro" id="IPR001387">
    <property type="entry name" value="Cro/C1-type_HTH"/>
</dbReference>
<feature type="coiled-coil region" evidence="2">
    <location>
        <begin position="92"/>
        <end position="126"/>
    </location>
</feature>
<sequence length="126" mass="14780">METYEKVRTMREINQWSQEEMAEKLGMSTTGYAKIERGKSKINLDKLQQIANIFNINVRELIENDKPWVCVIGDNNYNLSHIYSNENLVLENEKLKLIIQHKDELLKQKEDEIAVLKKLVAVFEAK</sequence>
<dbReference type="RefSeq" id="WP_115590605.1">
    <property type="nucleotide sequence ID" value="NZ_LR134169.1"/>
</dbReference>
<keyword evidence="5" id="KW-1185">Reference proteome</keyword>